<keyword evidence="6" id="KW-1185">Reference proteome</keyword>
<evidence type="ECO:0000256" key="3">
    <source>
        <dbReference type="SAM" id="MobiDB-lite"/>
    </source>
</evidence>
<name>A0A3N2DJY7_9GAMM</name>
<sequence>MQEQELSHNGHPLGTSPLFSEDLQQVTMSPTQRRRRQGLLLAAYQLINGEHAEELSIQSIVKQAKTTRTTAYNYFVNADELLCELCYQWFSRCLNNIQHQTSQPANEKEAPNNNDSSTGVNLSHLIREMYQTPKMIPLLINVLSAHSHYNATQRYHMILTRYLNNSCTPALSKVYFHGSLVSLTSGNSLELTLATLETAESKGISQEPSPEVSVTPAQNQPGAPFH</sequence>
<dbReference type="EMBL" id="RKHR01000005">
    <property type="protein sequence ID" value="ROS00087.1"/>
    <property type="molecule type" value="Genomic_DNA"/>
</dbReference>
<dbReference type="InterPro" id="IPR001647">
    <property type="entry name" value="HTH_TetR"/>
</dbReference>
<proteinExistence type="predicted"/>
<feature type="DNA-binding region" description="H-T-H motif" evidence="2">
    <location>
        <begin position="56"/>
        <end position="75"/>
    </location>
</feature>
<feature type="region of interest" description="Disordered" evidence="3">
    <location>
        <begin position="1"/>
        <end position="20"/>
    </location>
</feature>
<evidence type="ECO:0000259" key="4">
    <source>
        <dbReference type="PROSITE" id="PS50977"/>
    </source>
</evidence>
<feature type="domain" description="HTH tetR-type" evidence="4">
    <location>
        <begin position="33"/>
        <end position="93"/>
    </location>
</feature>
<organism evidence="5 6">
    <name type="scientific">Sinobacterium caligoides</name>
    <dbReference type="NCBI Taxonomy" id="933926"/>
    <lineage>
        <taxon>Bacteria</taxon>
        <taxon>Pseudomonadati</taxon>
        <taxon>Pseudomonadota</taxon>
        <taxon>Gammaproteobacteria</taxon>
        <taxon>Cellvibrionales</taxon>
        <taxon>Spongiibacteraceae</taxon>
        <taxon>Sinobacterium</taxon>
    </lineage>
</organism>
<comment type="caution">
    <text evidence="5">The sequence shown here is derived from an EMBL/GenBank/DDBJ whole genome shotgun (WGS) entry which is preliminary data.</text>
</comment>
<evidence type="ECO:0000256" key="2">
    <source>
        <dbReference type="PROSITE-ProRule" id="PRU00335"/>
    </source>
</evidence>
<dbReference type="Proteomes" id="UP000275394">
    <property type="component" value="Unassembled WGS sequence"/>
</dbReference>
<reference evidence="5 6" key="1">
    <citation type="submission" date="2018-11" db="EMBL/GenBank/DDBJ databases">
        <title>Genomic Encyclopedia of Type Strains, Phase IV (KMG-IV): sequencing the most valuable type-strain genomes for metagenomic binning, comparative biology and taxonomic classification.</title>
        <authorList>
            <person name="Goeker M."/>
        </authorList>
    </citation>
    <scope>NUCLEOTIDE SEQUENCE [LARGE SCALE GENOMIC DNA]</scope>
    <source>
        <strain evidence="5 6">DSM 100316</strain>
    </source>
</reference>
<feature type="compositionally biased region" description="Polar residues" evidence="3">
    <location>
        <begin position="215"/>
        <end position="226"/>
    </location>
</feature>
<dbReference type="SUPFAM" id="SSF46689">
    <property type="entry name" value="Homeodomain-like"/>
    <property type="match status" value="1"/>
</dbReference>
<evidence type="ECO:0000313" key="6">
    <source>
        <dbReference type="Proteomes" id="UP000275394"/>
    </source>
</evidence>
<dbReference type="AlphaFoldDB" id="A0A3N2DJY7"/>
<dbReference type="InterPro" id="IPR009057">
    <property type="entry name" value="Homeodomain-like_sf"/>
</dbReference>
<evidence type="ECO:0000313" key="5">
    <source>
        <dbReference type="EMBL" id="ROS00087.1"/>
    </source>
</evidence>
<dbReference type="GO" id="GO:0003677">
    <property type="term" value="F:DNA binding"/>
    <property type="evidence" value="ECO:0007669"/>
    <property type="project" value="UniProtKB-UniRule"/>
</dbReference>
<keyword evidence="1 2" id="KW-0238">DNA-binding</keyword>
<accession>A0A3N2DJY7</accession>
<dbReference type="PROSITE" id="PS50977">
    <property type="entry name" value="HTH_TETR_2"/>
    <property type="match status" value="1"/>
</dbReference>
<protein>
    <submittedName>
        <fullName evidence="5">TetR family transcriptional regulator</fullName>
    </submittedName>
</protein>
<feature type="region of interest" description="Disordered" evidence="3">
    <location>
        <begin position="200"/>
        <end position="226"/>
    </location>
</feature>
<gene>
    <name evidence="5" type="ORF">EDC56_2723</name>
</gene>
<evidence type="ECO:0000256" key="1">
    <source>
        <dbReference type="ARBA" id="ARBA00023125"/>
    </source>
</evidence>
<dbReference type="RefSeq" id="WP_123713073.1">
    <property type="nucleotide sequence ID" value="NZ_RKHR01000005.1"/>
</dbReference>
<dbReference type="Gene3D" id="1.10.357.10">
    <property type="entry name" value="Tetracycline Repressor, domain 2"/>
    <property type="match status" value="1"/>
</dbReference>